<feature type="transmembrane region" description="Helical" evidence="8">
    <location>
        <begin position="471"/>
        <end position="491"/>
    </location>
</feature>
<dbReference type="PANTHER" id="PTHR42718:SF47">
    <property type="entry name" value="METHYL VIOLOGEN RESISTANCE PROTEIN SMVA"/>
    <property type="match status" value="1"/>
</dbReference>
<evidence type="ECO:0000256" key="5">
    <source>
        <dbReference type="ARBA" id="ARBA00022989"/>
    </source>
</evidence>
<keyword evidence="5 8" id="KW-1133">Transmembrane helix</keyword>
<dbReference type="InterPro" id="IPR036259">
    <property type="entry name" value="MFS_trans_sf"/>
</dbReference>
<proteinExistence type="predicted"/>
<feature type="transmembrane region" description="Helical" evidence="8">
    <location>
        <begin position="402"/>
        <end position="423"/>
    </location>
</feature>
<dbReference type="Gene3D" id="1.20.1250.20">
    <property type="entry name" value="MFS general substrate transporter like domains"/>
    <property type="match status" value="1"/>
</dbReference>
<evidence type="ECO:0000256" key="6">
    <source>
        <dbReference type="ARBA" id="ARBA00023136"/>
    </source>
</evidence>
<feature type="transmembrane region" description="Helical" evidence="8">
    <location>
        <begin position="52"/>
        <end position="71"/>
    </location>
</feature>
<evidence type="ECO:0000256" key="7">
    <source>
        <dbReference type="SAM" id="MobiDB-lite"/>
    </source>
</evidence>
<sequence length="521" mass="53909">MHNTESPPRAQPRDWTVLAILTLAVLILAIDGTVLALAVPSLVADLQPSANQILWIADIYAFALAGLLITMGNLADRIGRKRILLLGSAGFAAASLLAAFAPSAEWLIAARALLGVSGATIMPSTLSLIRNHFLDPGQRAKAIAIWTAGMTGGAAIGPLVGGALIQAYWWGAVFLINVPVVAVVLLLGIPLLKESRNPERPSVDWVSSVLLILTLVPLVYAIKHTISSGFDGQSLATLIIGLSAGTLFVRRQGRLDQPLIDLQLFRNPVFSGAVAASTIAVFALIGVVFFFSQYLQFVHGYTPVQAGAAEIPLTIASIAVIAVISSLQRLGTGPALALGLGVAGIGFGTLAFTRDIEGYLPIAVSLVVLGLGLGIAQTLATDAVMTAAPKERAGAAASISETAYELGGALGIAILGTLTTLIYRTQLQIPTETPSDAADAAQESIAGAVANSDNTALLDAGRDAFLNAVQATSYIAGALMLVAAVIAWRLIPKQRNPEETPSDANEAHHPQGQGANPAGHP</sequence>
<dbReference type="SUPFAM" id="SSF103473">
    <property type="entry name" value="MFS general substrate transporter"/>
    <property type="match status" value="1"/>
</dbReference>
<comment type="subcellular location">
    <subcellularLocation>
        <location evidence="1">Cell membrane</location>
        <topology evidence="1">Multi-pass membrane protein</topology>
    </subcellularLocation>
</comment>
<evidence type="ECO:0000313" key="10">
    <source>
        <dbReference type="EMBL" id="MCD5309979.1"/>
    </source>
</evidence>
<dbReference type="PROSITE" id="PS50850">
    <property type="entry name" value="MFS"/>
    <property type="match status" value="1"/>
</dbReference>
<comment type="caution">
    <text evidence="10">The sequence shown here is derived from an EMBL/GenBank/DDBJ whole genome shotgun (WGS) entry which is preliminary data.</text>
</comment>
<keyword evidence="6 8" id="KW-0472">Membrane</keyword>
<dbReference type="Pfam" id="PF07690">
    <property type="entry name" value="MFS_1"/>
    <property type="match status" value="1"/>
</dbReference>
<dbReference type="Proteomes" id="UP001138997">
    <property type="component" value="Unassembled WGS sequence"/>
</dbReference>
<evidence type="ECO:0000313" key="11">
    <source>
        <dbReference type="Proteomes" id="UP001138997"/>
    </source>
</evidence>
<feature type="transmembrane region" description="Helical" evidence="8">
    <location>
        <begin position="234"/>
        <end position="249"/>
    </location>
</feature>
<feature type="region of interest" description="Disordered" evidence="7">
    <location>
        <begin position="495"/>
        <end position="521"/>
    </location>
</feature>
<evidence type="ECO:0000256" key="4">
    <source>
        <dbReference type="ARBA" id="ARBA00022692"/>
    </source>
</evidence>
<gene>
    <name evidence="10" type="ORF">LR394_03670</name>
</gene>
<protein>
    <submittedName>
        <fullName evidence="10">MFS transporter</fullName>
    </submittedName>
</protein>
<dbReference type="AlphaFoldDB" id="A0A9X1NA51"/>
<dbReference type="CDD" id="cd17321">
    <property type="entry name" value="MFS_MMR_MDR_like"/>
    <property type="match status" value="1"/>
</dbReference>
<feature type="transmembrane region" description="Helical" evidence="8">
    <location>
        <begin position="203"/>
        <end position="222"/>
    </location>
</feature>
<dbReference type="PROSITE" id="PS00216">
    <property type="entry name" value="SUGAR_TRANSPORT_1"/>
    <property type="match status" value="1"/>
</dbReference>
<feature type="domain" description="Major facilitator superfamily (MFS) profile" evidence="9">
    <location>
        <begin position="17"/>
        <end position="495"/>
    </location>
</feature>
<dbReference type="Gene3D" id="1.20.1720.10">
    <property type="entry name" value="Multidrug resistance protein D"/>
    <property type="match status" value="1"/>
</dbReference>
<keyword evidence="3" id="KW-1003">Cell membrane</keyword>
<organism evidence="10 11">
    <name type="scientific">Kineosporia babensis</name>
    <dbReference type="NCBI Taxonomy" id="499548"/>
    <lineage>
        <taxon>Bacteria</taxon>
        <taxon>Bacillati</taxon>
        <taxon>Actinomycetota</taxon>
        <taxon>Actinomycetes</taxon>
        <taxon>Kineosporiales</taxon>
        <taxon>Kineosporiaceae</taxon>
        <taxon>Kineosporia</taxon>
    </lineage>
</organism>
<keyword evidence="11" id="KW-1185">Reference proteome</keyword>
<accession>A0A9X1NA51</accession>
<evidence type="ECO:0000259" key="9">
    <source>
        <dbReference type="PROSITE" id="PS50850"/>
    </source>
</evidence>
<feature type="transmembrane region" description="Helical" evidence="8">
    <location>
        <begin position="167"/>
        <end position="191"/>
    </location>
</feature>
<feature type="transmembrane region" description="Helical" evidence="8">
    <location>
        <begin position="141"/>
        <end position="161"/>
    </location>
</feature>
<feature type="transmembrane region" description="Helical" evidence="8">
    <location>
        <begin position="108"/>
        <end position="129"/>
    </location>
</feature>
<dbReference type="EMBL" id="JAJOMB010000002">
    <property type="protein sequence ID" value="MCD5309979.1"/>
    <property type="molecule type" value="Genomic_DNA"/>
</dbReference>
<dbReference type="PANTHER" id="PTHR42718">
    <property type="entry name" value="MAJOR FACILITATOR SUPERFAMILY MULTIDRUG TRANSPORTER MFSC"/>
    <property type="match status" value="1"/>
</dbReference>
<feature type="transmembrane region" description="Helical" evidence="8">
    <location>
        <begin position="359"/>
        <end position="381"/>
    </location>
</feature>
<name>A0A9X1NA51_9ACTN</name>
<reference evidence="10" key="1">
    <citation type="submission" date="2021-11" db="EMBL/GenBank/DDBJ databases">
        <title>Streptomyces corallinus and Kineosporia corallina sp. nov., two new coral-derived marine actinobacteria.</title>
        <authorList>
            <person name="Buangrab K."/>
            <person name="Sutthacheep M."/>
            <person name="Yeemin T."/>
            <person name="Harunari E."/>
            <person name="Igarashi Y."/>
            <person name="Sripreechasak P."/>
            <person name="Kanchanasin P."/>
            <person name="Tanasupawat S."/>
            <person name="Phongsopitanun W."/>
        </authorList>
    </citation>
    <scope>NUCLEOTIDE SEQUENCE</scope>
    <source>
        <strain evidence="10">JCM 31032</strain>
    </source>
</reference>
<dbReference type="GO" id="GO:0005886">
    <property type="term" value="C:plasma membrane"/>
    <property type="evidence" value="ECO:0007669"/>
    <property type="project" value="UniProtKB-SubCell"/>
</dbReference>
<feature type="transmembrane region" description="Helical" evidence="8">
    <location>
        <begin position="311"/>
        <end position="328"/>
    </location>
</feature>
<feature type="transmembrane region" description="Helical" evidence="8">
    <location>
        <begin position="335"/>
        <end position="353"/>
    </location>
</feature>
<dbReference type="InterPro" id="IPR020846">
    <property type="entry name" value="MFS_dom"/>
</dbReference>
<dbReference type="GO" id="GO:0022857">
    <property type="term" value="F:transmembrane transporter activity"/>
    <property type="evidence" value="ECO:0007669"/>
    <property type="project" value="InterPro"/>
</dbReference>
<evidence type="ECO:0000256" key="8">
    <source>
        <dbReference type="SAM" id="Phobius"/>
    </source>
</evidence>
<dbReference type="InterPro" id="IPR005829">
    <property type="entry name" value="Sugar_transporter_CS"/>
</dbReference>
<keyword evidence="4 8" id="KW-0812">Transmembrane</keyword>
<dbReference type="RefSeq" id="WP_231438908.1">
    <property type="nucleotide sequence ID" value="NZ_JAJOMB010000002.1"/>
</dbReference>
<dbReference type="InterPro" id="IPR011701">
    <property type="entry name" value="MFS"/>
</dbReference>
<evidence type="ECO:0000256" key="3">
    <source>
        <dbReference type="ARBA" id="ARBA00022475"/>
    </source>
</evidence>
<evidence type="ECO:0000256" key="2">
    <source>
        <dbReference type="ARBA" id="ARBA00022448"/>
    </source>
</evidence>
<evidence type="ECO:0000256" key="1">
    <source>
        <dbReference type="ARBA" id="ARBA00004651"/>
    </source>
</evidence>
<keyword evidence="2" id="KW-0813">Transport</keyword>
<feature type="transmembrane region" description="Helical" evidence="8">
    <location>
        <begin position="83"/>
        <end position="102"/>
    </location>
</feature>
<feature type="transmembrane region" description="Helical" evidence="8">
    <location>
        <begin position="269"/>
        <end position="291"/>
    </location>
</feature>